<name>A0AAE7WDQ8_9CAUD</name>
<dbReference type="KEGG" id="vg:77949559"/>
<dbReference type="EMBL" id="MZ398243">
    <property type="protein sequence ID" value="QYC96971.1"/>
    <property type="molecule type" value="Genomic_DNA"/>
</dbReference>
<evidence type="ECO:0000313" key="1">
    <source>
        <dbReference type="EMBL" id="QYC96971.1"/>
    </source>
</evidence>
<evidence type="ECO:0000313" key="2">
    <source>
        <dbReference type="Proteomes" id="UP000826846"/>
    </source>
</evidence>
<keyword evidence="2" id="KW-1185">Reference proteome</keyword>
<organism evidence="1 2">
    <name type="scientific">Escherichia phage IME267</name>
    <dbReference type="NCBI Taxonomy" id="2860374"/>
    <lineage>
        <taxon>Viruses</taxon>
        <taxon>Duplodnaviria</taxon>
        <taxon>Heunggongvirae</taxon>
        <taxon>Uroviricota</taxon>
        <taxon>Caudoviricetes</taxon>
        <taxon>Mktvariviridae</taxon>
        <taxon>Gordonclarkvirinae</taxon>
        <taxon>Suseptimavirus</taxon>
        <taxon>Suseptimavirus IME267</taxon>
    </lineage>
</organism>
<proteinExistence type="predicted"/>
<dbReference type="RefSeq" id="YP_010673265.1">
    <property type="nucleotide sequence ID" value="NC_070983.1"/>
</dbReference>
<accession>A0AAE7WDQ8</accession>
<dbReference type="GeneID" id="77949559"/>
<reference evidence="1 2" key="1">
    <citation type="submission" date="2021-06" db="EMBL/GenBank/DDBJ databases">
        <authorList>
            <person name="Tian F."/>
            <person name="Li J."/>
            <person name="Li F."/>
            <person name="Tong Y."/>
        </authorList>
    </citation>
    <scope>NUCLEOTIDE SEQUENCE [LARGE SCALE GENOMIC DNA]</scope>
</reference>
<sequence length="108" mass="11889">MFTTWPRASALFNNSIWSITKGGKMKVNKPAGKNSIPLSALRLGDCFMYPNSEDDDLYILLSTEFSTRLCIKGADEHRLVACLNTGRATAPRKDVAVIPVKAEATIKE</sequence>
<protein>
    <submittedName>
        <fullName evidence="1">Uncharacterized protein</fullName>
    </submittedName>
</protein>
<dbReference type="Proteomes" id="UP000826846">
    <property type="component" value="Segment"/>
</dbReference>